<evidence type="ECO:0000313" key="1">
    <source>
        <dbReference type="EMBL" id="XFO75497.1"/>
    </source>
</evidence>
<accession>A0ABZ3JAQ3</accession>
<reference evidence="1" key="1">
    <citation type="submission" date="2024-05" db="EMBL/GenBank/DDBJ databases">
        <title>Isolation and characterization of Sporomusa carbonis sp. nov., a carboxydotrophic hydrogenogen in the genus of Sporomusa isolated from a charcoal burning pile.</title>
        <authorList>
            <person name="Boeer T."/>
            <person name="Rosenbaum F."/>
            <person name="Eysell L."/>
            <person name="Mueller V."/>
            <person name="Daniel R."/>
            <person name="Poehlein A."/>
        </authorList>
    </citation>
    <scope>NUCLEOTIDE SEQUENCE [LARGE SCALE GENOMIC DNA]</scope>
    <source>
        <strain evidence="1">DSM 3132</strain>
    </source>
</reference>
<gene>
    <name evidence="1" type="ORF">SPACI_056180</name>
</gene>
<dbReference type="RefSeq" id="WP_093796901.1">
    <property type="nucleotide sequence ID" value="NZ_CP155571.1"/>
</dbReference>
<dbReference type="Proteomes" id="UP000216052">
    <property type="component" value="Chromosome"/>
</dbReference>
<protein>
    <submittedName>
        <fullName evidence="1">Uncharacterized protein</fullName>
    </submittedName>
</protein>
<keyword evidence="2" id="KW-1185">Reference proteome</keyword>
<evidence type="ECO:0000313" key="2">
    <source>
        <dbReference type="Proteomes" id="UP000216052"/>
    </source>
</evidence>
<sequence>MRIDSITKKKLCPFMSDSHNKVYCTEECALAVAHYDAQTNTLLGTTCPLADTSKILDMVGKINDYIDTKIVY</sequence>
<proteinExistence type="predicted"/>
<name>A0ABZ3JAQ3_SPOA4</name>
<dbReference type="EMBL" id="CP155571">
    <property type="protein sequence ID" value="XFO75497.1"/>
    <property type="molecule type" value="Genomic_DNA"/>
</dbReference>
<organism evidence="1 2">
    <name type="scientific">Sporomusa acidovorans (strain ATCC 49682 / DSM 3132 / Mol)</name>
    <dbReference type="NCBI Taxonomy" id="1123286"/>
    <lineage>
        <taxon>Bacteria</taxon>
        <taxon>Bacillati</taxon>
        <taxon>Bacillota</taxon>
        <taxon>Negativicutes</taxon>
        <taxon>Selenomonadales</taxon>
        <taxon>Sporomusaceae</taxon>
        <taxon>Sporomusa</taxon>
    </lineage>
</organism>